<dbReference type="GO" id="GO:0070475">
    <property type="term" value="P:rRNA base methylation"/>
    <property type="evidence" value="ECO:0007669"/>
    <property type="project" value="InterPro"/>
</dbReference>
<dbReference type="InterPro" id="IPR006638">
    <property type="entry name" value="Elp3/MiaA/NifB-like_rSAM"/>
</dbReference>
<dbReference type="NCBIfam" id="TIGR00048">
    <property type="entry name" value="rRNA_mod_RlmN"/>
    <property type="match status" value="1"/>
</dbReference>
<proteinExistence type="inferred from homology"/>
<feature type="domain" description="Radical SAM core" evidence="13">
    <location>
        <begin position="99"/>
        <end position="332"/>
    </location>
</feature>
<evidence type="ECO:0000256" key="3">
    <source>
        <dbReference type="ARBA" id="ARBA00022485"/>
    </source>
</evidence>
<dbReference type="SMART" id="SM00729">
    <property type="entry name" value="Elp3"/>
    <property type="match status" value="1"/>
</dbReference>
<keyword evidence="12" id="KW-1015">Disulfide bond</keyword>
<keyword evidence="4" id="KW-0963">Cytoplasm</keyword>
<dbReference type="AlphaFoldDB" id="A0A6J6LP89"/>
<keyword evidence="8" id="KW-0949">S-adenosyl-L-methionine</keyword>
<dbReference type="GO" id="GO:0030488">
    <property type="term" value="P:tRNA methylation"/>
    <property type="evidence" value="ECO:0007669"/>
    <property type="project" value="InterPro"/>
</dbReference>
<evidence type="ECO:0000256" key="7">
    <source>
        <dbReference type="ARBA" id="ARBA00022679"/>
    </source>
</evidence>
<evidence type="ECO:0000256" key="2">
    <source>
        <dbReference type="ARBA" id="ARBA00004496"/>
    </source>
</evidence>
<evidence type="ECO:0000256" key="1">
    <source>
        <dbReference type="ARBA" id="ARBA00001966"/>
    </source>
</evidence>
<dbReference type="EMBL" id="CAEZWU010000034">
    <property type="protein sequence ID" value="CAB4662295.1"/>
    <property type="molecule type" value="Genomic_DNA"/>
</dbReference>
<dbReference type="InterPro" id="IPR004383">
    <property type="entry name" value="rRNA_lsu_MTrfase_RlmN/Cfr"/>
</dbReference>
<dbReference type="HAMAP" id="MF_01849">
    <property type="entry name" value="RNA_methyltr_RlmN"/>
    <property type="match status" value="1"/>
</dbReference>
<keyword evidence="3" id="KW-0004">4Fe-4S</keyword>
<sequence>MTEKLIKTRYDASREDIAALLGDAPKYRLDQVWQGLYTEFQEPLEITTISKDLRTRLDEALPSSLVPVTSSVSDRGDTTKFLWQLANGGHKIESVLMHYADRATVCVSTQAGCAMACGFCATGQAGFTRQLTSGEIVEQVVHAARTSAARDQRLANVVFMGMGEPLANEEAVWQSVTRIHEAIGISARHLTISTVGIIPGINTLADRPLPVNLAVSLHAARNELRNELVPINKRYPIEDLMQACRKYLAKKNRRISFEWALIKDVNDTPRDARELAKLCKSLKPSAHVNLIPLNPTPGYLTKGTAPEDVREFAMQLEDLGVNATVRRNRGTDIAAACGQLAAGQPVAISSRSVVG</sequence>
<dbReference type="SFLD" id="SFLDF00275">
    <property type="entry name" value="adenosine_C2_methyltransferase"/>
    <property type="match status" value="1"/>
</dbReference>
<dbReference type="PIRSF" id="PIRSF006004">
    <property type="entry name" value="CHP00048"/>
    <property type="match status" value="1"/>
</dbReference>
<reference evidence="14" key="1">
    <citation type="submission" date="2020-05" db="EMBL/GenBank/DDBJ databases">
        <authorList>
            <person name="Chiriac C."/>
            <person name="Salcher M."/>
            <person name="Ghai R."/>
            <person name="Kavagutti S V."/>
        </authorList>
    </citation>
    <scope>NUCLEOTIDE SEQUENCE</scope>
</reference>
<evidence type="ECO:0000313" key="14">
    <source>
        <dbReference type="EMBL" id="CAB4662295.1"/>
    </source>
</evidence>
<protein>
    <submittedName>
        <fullName evidence="14">Unannotated protein</fullName>
    </submittedName>
</protein>
<dbReference type="SFLD" id="SFLDS00029">
    <property type="entry name" value="Radical_SAM"/>
    <property type="match status" value="1"/>
</dbReference>
<dbReference type="FunFam" id="3.20.20.70:FF:000014">
    <property type="entry name" value="Probable dual-specificity RNA methyltransferase RlmN"/>
    <property type="match status" value="1"/>
</dbReference>
<dbReference type="CDD" id="cd01335">
    <property type="entry name" value="Radical_SAM"/>
    <property type="match status" value="1"/>
</dbReference>
<dbReference type="Pfam" id="PF04055">
    <property type="entry name" value="Radical_SAM"/>
    <property type="match status" value="1"/>
</dbReference>
<keyword evidence="11" id="KW-0411">Iron-sulfur</keyword>
<accession>A0A6J6LP89</accession>
<name>A0A6J6LP89_9ZZZZ</name>
<evidence type="ECO:0000256" key="11">
    <source>
        <dbReference type="ARBA" id="ARBA00023014"/>
    </source>
</evidence>
<evidence type="ECO:0000256" key="5">
    <source>
        <dbReference type="ARBA" id="ARBA00022552"/>
    </source>
</evidence>
<dbReference type="InterPro" id="IPR058240">
    <property type="entry name" value="rSAM_sf"/>
</dbReference>
<dbReference type="GO" id="GO:0008173">
    <property type="term" value="F:RNA methyltransferase activity"/>
    <property type="evidence" value="ECO:0007669"/>
    <property type="project" value="InterPro"/>
</dbReference>
<dbReference type="PANTHER" id="PTHR30544:SF5">
    <property type="entry name" value="RADICAL SAM CORE DOMAIN-CONTAINING PROTEIN"/>
    <property type="match status" value="1"/>
</dbReference>
<dbReference type="InterPro" id="IPR007197">
    <property type="entry name" value="rSAM"/>
</dbReference>
<evidence type="ECO:0000256" key="12">
    <source>
        <dbReference type="ARBA" id="ARBA00023157"/>
    </source>
</evidence>
<comment type="subcellular location">
    <subcellularLocation>
        <location evidence="2">Cytoplasm</location>
    </subcellularLocation>
</comment>
<dbReference type="GO" id="GO:0046872">
    <property type="term" value="F:metal ion binding"/>
    <property type="evidence" value="ECO:0007669"/>
    <property type="project" value="UniProtKB-KW"/>
</dbReference>
<organism evidence="14">
    <name type="scientific">freshwater metagenome</name>
    <dbReference type="NCBI Taxonomy" id="449393"/>
    <lineage>
        <taxon>unclassified sequences</taxon>
        <taxon>metagenomes</taxon>
        <taxon>ecological metagenomes</taxon>
    </lineage>
</organism>
<dbReference type="GO" id="GO:0051539">
    <property type="term" value="F:4 iron, 4 sulfur cluster binding"/>
    <property type="evidence" value="ECO:0007669"/>
    <property type="project" value="UniProtKB-KW"/>
</dbReference>
<evidence type="ECO:0000259" key="13">
    <source>
        <dbReference type="PROSITE" id="PS51918"/>
    </source>
</evidence>
<keyword evidence="10" id="KW-0408">Iron</keyword>
<evidence type="ECO:0000256" key="4">
    <source>
        <dbReference type="ARBA" id="ARBA00022490"/>
    </source>
</evidence>
<dbReference type="GO" id="GO:0005737">
    <property type="term" value="C:cytoplasm"/>
    <property type="evidence" value="ECO:0007669"/>
    <property type="project" value="UniProtKB-SubCell"/>
</dbReference>
<keyword evidence="5" id="KW-0698">rRNA processing</keyword>
<dbReference type="SFLD" id="SFLDG01062">
    <property type="entry name" value="methyltransferase_(Class_A)"/>
    <property type="match status" value="1"/>
</dbReference>
<keyword evidence="7" id="KW-0808">Transferase</keyword>
<dbReference type="InterPro" id="IPR013785">
    <property type="entry name" value="Aldolase_TIM"/>
</dbReference>
<keyword evidence="9" id="KW-0479">Metal-binding</keyword>
<keyword evidence="6" id="KW-0489">Methyltransferase</keyword>
<dbReference type="PANTHER" id="PTHR30544">
    <property type="entry name" value="23S RRNA METHYLTRANSFERASE"/>
    <property type="match status" value="1"/>
</dbReference>
<evidence type="ECO:0000256" key="9">
    <source>
        <dbReference type="ARBA" id="ARBA00022723"/>
    </source>
</evidence>
<dbReference type="SUPFAM" id="SSF102114">
    <property type="entry name" value="Radical SAM enzymes"/>
    <property type="match status" value="1"/>
</dbReference>
<dbReference type="PROSITE" id="PS51918">
    <property type="entry name" value="RADICAL_SAM"/>
    <property type="match status" value="1"/>
</dbReference>
<evidence type="ECO:0000256" key="8">
    <source>
        <dbReference type="ARBA" id="ARBA00022691"/>
    </source>
</evidence>
<dbReference type="InterPro" id="IPR027492">
    <property type="entry name" value="RNA_MTrfase_RlmN"/>
</dbReference>
<evidence type="ECO:0000256" key="10">
    <source>
        <dbReference type="ARBA" id="ARBA00023004"/>
    </source>
</evidence>
<dbReference type="InterPro" id="IPR040072">
    <property type="entry name" value="Methyltransferase_A"/>
</dbReference>
<evidence type="ECO:0000256" key="6">
    <source>
        <dbReference type="ARBA" id="ARBA00022603"/>
    </source>
</evidence>
<dbReference type="Gene3D" id="1.10.150.530">
    <property type="match status" value="1"/>
</dbReference>
<gene>
    <name evidence="14" type="ORF">UFOPK2292_00339</name>
</gene>
<comment type="cofactor">
    <cofactor evidence="1">
        <name>[4Fe-4S] cluster</name>
        <dbReference type="ChEBI" id="CHEBI:49883"/>
    </cofactor>
</comment>
<dbReference type="Gene3D" id="3.20.20.70">
    <property type="entry name" value="Aldolase class I"/>
    <property type="match status" value="1"/>
</dbReference>